<name>A0AB36JPK8_9STRE</name>
<proteinExistence type="predicted"/>
<evidence type="ECO:0000313" key="1">
    <source>
        <dbReference type="EMBL" id="ONK25443.1"/>
    </source>
</evidence>
<reference evidence="1 2" key="1">
    <citation type="submission" date="2016-12" db="EMBL/GenBank/DDBJ databases">
        <authorList>
            <person name="Gulvik C.A."/>
        </authorList>
    </citation>
    <scope>NUCLEOTIDE SEQUENCE [LARGE SCALE GENOMIC DNA]</scope>
    <source>
        <strain evidence="1 2">12-5291</strain>
    </source>
</reference>
<organism evidence="1 2">
    <name type="scientific">Streptococcus azizii</name>
    <dbReference type="NCBI Taxonomy" id="1579424"/>
    <lineage>
        <taxon>Bacteria</taxon>
        <taxon>Bacillati</taxon>
        <taxon>Bacillota</taxon>
        <taxon>Bacilli</taxon>
        <taxon>Lactobacillales</taxon>
        <taxon>Streptococcaceae</taxon>
        <taxon>Streptococcus</taxon>
    </lineage>
</organism>
<protein>
    <submittedName>
        <fullName evidence="1">Uncharacterized protein</fullName>
    </submittedName>
</protein>
<comment type="caution">
    <text evidence="1">The sequence shown here is derived from an EMBL/GenBank/DDBJ whole genome shotgun (WGS) entry which is preliminary data.</text>
</comment>
<dbReference type="EMBL" id="MSPT01000029">
    <property type="protein sequence ID" value="ONK25443.1"/>
    <property type="molecule type" value="Genomic_DNA"/>
</dbReference>
<dbReference type="Proteomes" id="UP000188600">
    <property type="component" value="Unassembled WGS sequence"/>
</dbReference>
<evidence type="ECO:0000313" key="2">
    <source>
        <dbReference type="Proteomes" id="UP000188600"/>
    </source>
</evidence>
<dbReference type="AlphaFoldDB" id="A0AB36JPK8"/>
<gene>
    <name evidence="1" type="ORF">BVE86_10230</name>
</gene>
<accession>A0AB36JPK8</accession>
<sequence>MRINIEMFEKQAANLILKLLPKKGIKNGAEIDLIASEIQLMMESCDTRVPFFPTYPRIIIDSWNFDDELGLELLRLNEYYKRIISEWK</sequence>